<sequence length="384" mass="42119">MSLQNTFNVLLIGAGEINFGSVEGPWNHTKRLEQKLGSRLRVVGLVDLDQTKARAVIDEKKALIKDSYDSTEVFESIASAAEGLKGARLPQLAILGIPPQFRGQSSSGRDAELALIKAFPSISLFCEKPVTTGPIERIAEAQSVRDSLGKHAGKGVVGVGYMLRYLKACADIKDILRENNLTVMATNARYTMAYEYAVKLGWWDKSQSQGPIIEQATHFADLSRFFGGEVDLKSVSARTVEHDTSAGSLGKKGFDEEKIDAANRIPRITAAVWQYESGAVGTLMHSVALHDATYDTEIEIIADGYRLKLVDPYNAPVLYIRRPGLAGEEVRRYDQDDPFYSEISAMIDAVESGSSDGLLSTFDDALRTYEFTWAIRKAGEAVKP</sequence>
<dbReference type="Pfam" id="PF08635">
    <property type="entry name" value="ox_reductase_C"/>
    <property type="match status" value="1"/>
</dbReference>
<dbReference type="InterPro" id="IPR013944">
    <property type="entry name" value="OxRdtase_put_C"/>
</dbReference>
<dbReference type="OrthoDB" id="10250282at2759"/>
<comment type="caution">
    <text evidence="3">The sequence shown here is derived from an EMBL/GenBank/DDBJ whole genome shotgun (WGS) entry which is preliminary data.</text>
</comment>
<feature type="domain" description="Oxidoreductase putative C-terminal" evidence="2">
    <location>
        <begin position="164"/>
        <end position="305"/>
    </location>
</feature>
<dbReference type="Pfam" id="PF01408">
    <property type="entry name" value="GFO_IDH_MocA"/>
    <property type="match status" value="1"/>
</dbReference>
<proteinExistence type="predicted"/>
<evidence type="ECO:0000313" key="3">
    <source>
        <dbReference type="EMBL" id="KAG7527527.1"/>
    </source>
</evidence>
<dbReference type="GO" id="GO:0000166">
    <property type="term" value="F:nucleotide binding"/>
    <property type="evidence" value="ECO:0007669"/>
    <property type="project" value="InterPro"/>
</dbReference>
<organism evidence="3 4">
    <name type="scientific">Filobasidium floriforme</name>
    <dbReference type="NCBI Taxonomy" id="5210"/>
    <lineage>
        <taxon>Eukaryota</taxon>
        <taxon>Fungi</taxon>
        <taxon>Dikarya</taxon>
        <taxon>Basidiomycota</taxon>
        <taxon>Agaricomycotina</taxon>
        <taxon>Tremellomycetes</taxon>
        <taxon>Filobasidiales</taxon>
        <taxon>Filobasidiaceae</taxon>
        <taxon>Filobasidium</taxon>
    </lineage>
</organism>
<gene>
    <name evidence="3" type="ORF">FFLO_06842</name>
</gene>
<accession>A0A8K0NQ33</accession>
<dbReference type="AlphaFoldDB" id="A0A8K0NQ33"/>
<reference evidence="3" key="1">
    <citation type="submission" date="2020-04" db="EMBL/GenBank/DDBJ databases">
        <title>Analysis of mating type loci in Filobasidium floriforme.</title>
        <authorList>
            <person name="Nowrousian M."/>
        </authorList>
    </citation>
    <scope>NUCLEOTIDE SEQUENCE</scope>
    <source>
        <strain evidence="3">CBS 6242</strain>
    </source>
</reference>
<feature type="domain" description="Gfo/Idh/MocA-like oxidoreductase N-terminal" evidence="1">
    <location>
        <begin position="7"/>
        <end position="150"/>
    </location>
</feature>
<dbReference type="EMBL" id="JABELV010000271">
    <property type="protein sequence ID" value="KAG7527527.1"/>
    <property type="molecule type" value="Genomic_DNA"/>
</dbReference>
<name>A0A8K0NQ33_9TREE</name>
<evidence type="ECO:0000313" key="4">
    <source>
        <dbReference type="Proteomes" id="UP000812966"/>
    </source>
</evidence>
<dbReference type="InterPro" id="IPR052515">
    <property type="entry name" value="Gfo/Idh/MocA_Oxidoreductase"/>
</dbReference>
<dbReference type="Gene3D" id="3.40.50.720">
    <property type="entry name" value="NAD(P)-binding Rossmann-like Domain"/>
    <property type="match status" value="1"/>
</dbReference>
<dbReference type="Gene3D" id="3.30.360.10">
    <property type="entry name" value="Dihydrodipicolinate Reductase, domain 2"/>
    <property type="match status" value="1"/>
</dbReference>
<protein>
    <submittedName>
        <fullName evidence="3">Uncharacterized protein</fullName>
    </submittedName>
</protein>
<dbReference type="PANTHER" id="PTHR43249">
    <property type="entry name" value="UDP-N-ACETYL-2-AMINO-2-DEOXY-D-GLUCURONATE OXIDASE"/>
    <property type="match status" value="1"/>
</dbReference>
<keyword evidence="4" id="KW-1185">Reference proteome</keyword>
<dbReference type="PANTHER" id="PTHR43249:SF1">
    <property type="entry name" value="D-GLUCOSIDE 3-DEHYDROGENASE"/>
    <property type="match status" value="1"/>
</dbReference>
<dbReference type="InterPro" id="IPR000683">
    <property type="entry name" value="Gfo/Idh/MocA-like_OxRdtase_N"/>
</dbReference>
<evidence type="ECO:0000259" key="2">
    <source>
        <dbReference type="Pfam" id="PF08635"/>
    </source>
</evidence>
<dbReference type="SUPFAM" id="SSF55347">
    <property type="entry name" value="Glyceraldehyde-3-phosphate dehydrogenase-like, C-terminal domain"/>
    <property type="match status" value="1"/>
</dbReference>
<dbReference type="Proteomes" id="UP000812966">
    <property type="component" value="Unassembled WGS sequence"/>
</dbReference>
<evidence type="ECO:0000259" key="1">
    <source>
        <dbReference type="Pfam" id="PF01408"/>
    </source>
</evidence>